<dbReference type="RefSeq" id="WP_171318877.1">
    <property type="nucleotide sequence ID" value="NZ_JABFCY010000014.1"/>
</dbReference>
<accession>A0A849KKU3</accession>
<name>A0A849KKU3_9HYPH</name>
<dbReference type="AlphaFoldDB" id="A0A849KKU3"/>
<proteinExistence type="predicted"/>
<dbReference type="Proteomes" id="UP000574931">
    <property type="component" value="Unassembled WGS sequence"/>
</dbReference>
<evidence type="ECO:0000313" key="2">
    <source>
        <dbReference type="Proteomes" id="UP000574931"/>
    </source>
</evidence>
<evidence type="ECO:0000313" key="1">
    <source>
        <dbReference type="EMBL" id="NNU62425.1"/>
    </source>
</evidence>
<organism evidence="1 2">
    <name type="scientific">Ochrobactrum soli</name>
    <dbReference type="NCBI Taxonomy" id="2448455"/>
    <lineage>
        <taxon>Bacteria</taxon>
        <taxon>Pseudomonadati</taxon>
        <taxon>Pseudomonadota</taxon>
        <taxon>Alphaproteobacteria</taxon>
        <taxon>Hyphomicrobiales</taxon>
        <taxon>Brucellaceae</taxon>
        <taxon>Brucella/Ochrobactrum group</taxon>
        <taxon>Ochrobactrum</taxon>
    </lineage>
</organism>
<gene>
    <name evidence="1" type="ORF">HKX02_19510</name>
</gene>
<dbReference type="EMBL" id="JABFCY010000014">
    <property type="protein sequence ID" value="NNU62425.1"/>
    <property type="molecule type" value="Genomic_DNA"/>
</dbReference>
<keyword evidence="2" id="KW-1185">Reference proteome</keyword>
<comment type="caution">
    <text evidence="1">The sequence shown here is derived from an EMBL/GenBank/DDBJ whole genome shotgun (WGS) entry which is preliminary data.</text>
</comment>
<sequence length="242" mass="27193">MATYTDLPTLLADYLYPQRVQVDVKGSAIEGGRNTSGRSQSIELSGGGLLTASYEDCKINWPMQYEYINWLGARLNGSFRFINVPIITDFYGPFPIVHGKPFVGVNGIPHFDETMHSDDMGYDLAQVYGTISASASLNSGTISIAMSNLSRELRYSDWFSIYHPVKGWRAYRYWKVISKTDVDEPVYSLAISPPLREAVTTGTHVEFTRPRFAAKFPSDFTLPSVSESFYAIQQSIQFEEAF</sequence>
<reference evidence="1 2" key="1">
    <citation type="submission" date="2020-05" db="EMBL/GenBank/DDBJ databases">
        <title>Draft Genome Sequence of Ochrobactrum soli Isolated from Stable Fly Gut.</title>
        <authorList>
            <person name="Pileggi M.T."/>
            <person name="Vazhakkala L.J."/>
            <person name="Wong C.N."/>
        </authorList>
    </citation>
    <scope>NUCLEOTIDE SEQUENCE [LARGE SCALE GENOMIC DNA]</scope>
    <source>
        <strain evidence="1 2">MTP-C0764</strain>
    </source>
</reference>
<protein>
    <submittedName>
        <fullName evidence="1">Uncharacterized protein</fullName>
    </submittedName>
</protein>